<dbReference type="SMART" id="SM00836">
    <property type="entry name" value="DALR_1"/>
    <property type="match status" value="1"/>
</dbReference>
<evidence type="ECO:0000259" key="12">
    <source>
        <dbReference type="SMART" id="SM01016"/>
    </source>
</evidence>
<keyword evidence="2 9" id="KW-0963">Cytoplasm</keyword>
<evidence type="ECO:0000256" key="10">
    <source>
        <dbReference type="RuleBase" id="RU363038"/>
    </source>
</evidence>
<dbReference type="InterPro" id="IPR009080">
    <property type="entry name" value="tRNAsynth_Ia_anticodon-bd"/>
</dbReference>
<feature type="domain" description="DALR anticodon binding" evidence="11">
    <location>
        <begin position="470"/>
        <end position="585"/>
    </location>
</feature>
<evidence type="ECO:0000256" key="7">
    <source>
        <dbReference type="ARBA" id="ARBA00023146"/>
    </source>
</evidence>
<evidence type="ECO:0000313" key="13">
    <source>
        <dbReference type="EMBL" id="MFD2274914.1"/>
    </source>
</evidence>
<comment type="catalytic activity">
    <reaction evidence="8 9">
        <text>tRNA(Arg) + L-arginine + ATP = L-arginyl-tRNA(Arg) + AMP + diphosphate</text>
        <dbReference type="Rhea" id="RHEA:20301"/>
        <dbReference type="Rhea" id="RHEA-COMP:9658"/>
        <dbReference type="Rhea" id="RHEA-COMP:9673"/>
        <dbReference type="ChEBI" id="CHEBI:30616"/>
        <dbReference type="ChEBI" id="CHEBI:32682"/>
        <dbReference type="ChEBI" id="CHEBI:33019"/>
        <dbReference type="ChEBI" id="CHEBI:78442"/>
        <dbReference type="ChEBI" id="CHEBI:78513"/>
        <dbReference type="ChEBI" id="CHEBI:456215"/>
        <dbReference type="EC" id="6.1.1.19"/>
    </reaction>
</comment>
<dbReference type="InterPro" id="IPR001278">
    <property type="entry name" value="Arg-tRNA-ligase"/>
</dbReference>
<dbReference type="PRINTS" id="PR01038">
    <property type="entry name" value="TRNASYNTHARG"/>
</dbReference>
<dbReference type="CDD" id="cd00671">
    <property type="entry name" value="ArgRS_core"/>
    <property type="match status" value="1"/>
</dbReference>
<evidence type="ECO:0000256" key="6">
    <source>
        <dbReference type="ARBA" id="ARBA00022917"/>
    </source>
</evidence>
<keyword evidence="4 9" id="KW-0547">Nucleotide-binding</keyword>
<dbReference type="Gene3D" id="1.10.730.10">
    <property type="entry name" value="Isoleucyl-tRNA Synthetase, Domain 1"/>
    <property type="match status" value="1"/>
</dbReference>
<dbReference type="Gene3D" id="3.30.1360.70">
    <property type="entry name" value="Arginyl tRNA synthetase N-terminal domain"/>
    <property type="match status" value="1"/>
</dbReference>
<dbReference type="CDD" id="cd07956">
    <property type="entry name" value="Anticodon_Ia_Arg"/>
    <property type="match status" value="1"/>
</dbReference>
<evidence type="ECO:0000256" key="5">
    <source>
        <dbReference type="ARBA" id="ARBA00022840"/>
    </source>
</evidence>
<dbReference type="PROSITE" id="PS00178">
    <property type="entry name" value="AA_TRNA_LIGASE_I"/>
    <property type="match status" value="1"/>
</dbReference>
<dbReference type="InterPro" id="IPR005148">
    <property type="entry name" value="Arg-tRNA-synth_N"/>
</dbReference>
<dbReference type="InterPro" id="IPR014729">
    <property type="entry name" value="Rossmann-like_a/b/a_fold"/>
</dbReference>
<dbReference type="PANTHER" id="PTHR11956">
    <property type="entry name" value="ARGINYL-TRNA SYNTHETASE"/>
    <property type="match status" value="1"/>
</dbReference>
<comment type="subunit">
    <text evidence="9">Monomer.</text>
</comment>
<dbReference type="InterPro" id="IPR036695">
    <property type="entry name" value="Arg-tRNA-synth_N_sf"/>
</dbReference>
<feature type="short sequence motif" description="'HIGH' region" evidence="9">
    <location>
        <begin position="125"/>
        <end position="135"/>
    </location>
</feature>
<evidence type="ECO:0000256" key="2">
    <source>
        <dbReference type="ARBA" id="ARBA00022490"/>
    </source>
</evidence>
<evidence type="ECO:0000256" key="1">
    <source>
        <dbReference type="ARBA" id="ARBA00005594"/>
    </source>
</evidence>
<dbReference type="Proteomes" id="UP001597297">
    <property type="component" value="Unassembled WGS sequence"/>
</dbReference>
<dbReference type="Pfam" id="PF03485">
    <property type="entry name" value="Arg_tRNA_synt_N"/>
    <property type="match status" value="1"/>
</dbReference>
<protein>
    <recommendedName>
        <fullName evidence="9">Arginine--tRNA ligase</fullName>
        <ecNumber evidence="9">6.1.1.19</ecNumber>
    </recommendedName>
    <alternativeName>
        <fullName evidence="9">Arginyl-tRNA synthetase</fullName>
        <shortName evidence="9">ArgRS</shortName>
    </alternativeName>
</protein>
<dbReference type="PANTHER" id="PTHR11956:SF5">
    <property type="entry name" value="ARGININE--TRNA LIGASE, CYTOPLASMIC"/>
    <property type="match status" value="1"/>
</dbReference>
<evidence type="ECO:0000256" key="3">
    <source>
        <dbReference type="ARBA" id="ARBA00022598"/>
    </source>
</evidence>
<dbReference type="SUPFAM" id="SSF52374">
    <property type="entry name" value="Nucleotidylyl transferase"/>
    <property type="match status" value="1"/>
</dbReference>
<keyword evidence="3 9" id="KW-0436">Ligase</keyword>
<comment type="caution">
    <text evidence="13">The sequence shown here is derived from an EMBL/GenBank/DDBJ whole genome shotgun (WGS) entry which is preliminary data.</text>
</comment>
<keyword evidence="14" id="KW-1185">Reference proteome</keyword>
<evidence type="ECO:0000256" key="8">
    <source>
        <dbReference type="ARBA" id="ARBA00049339"/>
    </source>
</evidence>
<comment type="subcellular location">
    <subcellularLocation>
        <location evidence="9">Cytoplasm</location>
    </subcellularLocation>
</comment>
<dbReference type="Pfam" id="PF05746">
    <property type="entry name" value="DALR_1"/>
    <property type="match status" value="1"/>
</dbReference>
<dbReference type="SUPFAM" id="SSF55190">
    <property type="entry name" value="Arginyl-tRNA synthetase (ArgRS), N-terminal 'additional' domain"/>
    <property type="match status" value="1"/>
</dbReference>
<evidence type="ECO:0000313" key="14">
    <source>
        <dbReference type="Proteomes" id="UP001597297"/>
    </source>
</evidence>
<keyword evidence="5 9" id="KW-0067">ATP-binding</keyword>
<dbReference type="HAMAP" id="MF_00123">
    <property type="entry name" value="Arg_tRNA_synth"/>
    <property type="match status" value="1"/>
</dbReference>
<dbReference type="SMART" id="SM01016">
    <property type="entry name" value="Arg_tRNA_synt_N"/>
    <property type="match status" value="1"/>
</dbReference>
<dbReference type="InterPro" id="IPR035684">
    <property type="entry name" value="ArgRS_core"/>
</dbReference>
<dbReference type="InterPro" id="IPR008909">
    <property type="entry name" value="DALR_anticod-bd"/>
</dbReference>
<comment type="similarity">
    <text evidence="1 9 10">Belongs to the class-I aminoacyl-tRNA synthetase family.</text>
</comment>
<gene>
    <name evidence="9 13" type="primary">argS</name>
    <name evidence="13" type="ORF">ACFSQZ_00395</name>
</gene>
<proteinExistence type="inferred from homology"/>
<reference evidence="14" key="1">
    <citation type="journal article" date="2019" name="Int. J. Syst. Evol. Microbiol.">
        <title>The Global Catalogue of Microorganisms (GCM) 10K type strain sequencing project: providing services to taxonomists for standard genome sequencing and annotation.</title>
        <authorList>
            <consortium name="The Broad Institute Genomics Platform"/>
            <consortium name="The Broad Institute Genome Sequencing Center for Infectious Disease"/>
            <person name="Wu L."/>
            <person name="Ma J."/>
        </authorList>
    </citation>
    <scope>NUCLEOTIDE SEQUENCE [LARGE SCALE GENOMIC DNA]</scope>
    <source>
        <strain evidence="14">JCM 16545</strain>
    </source>
</reference>
<dbReference type="Gene3D" id="3.40.50.620">
    <property type="entry name" value="HUPs"/>
    <property type="match status" value="1"/>
</dbReference>
<accession>A0ABW5DXS0</accession>
<dbReference type="NCBIfam" id="TIGR00456">
    <property type="entry name" value="argS"/>
    <property type="match status" value="1"/>
</dbReference>
<keyword evidence="6 9" id="KW-0648">Protein biosynthesis</keyword>
<dbReference type="Pfam" id="PF00750">
    <property type="entry name" value="tRNA-synt_1d"/>
    <property type="match status" value="1"/>
</dbReference>
<dbReference type="EMBL" id="JBHUJC010000001">
    <property type="protein sequence ID" value="MFD2274914.1"/>
    <property type="molecule type" value="Genomic_DNA"/>
</dbReference>
<evidence type="ECO:0000256" key="9">
    <source>
        <dbReference type="HAMAP-Rule" id="MF_00123"/>
    </source>
</evidence>
<dbReference type="RefSeq" id="WP_377096346.1">
    <property type="nucleotide sequence ID" value="NZ_JBHSJM010000001.1"/>
</dbReference>
<keyword evidence="7 9" id="KW-0030">Aminoacyl-tRNA synthetase</keyword>
<feature type="domain" description="Arginyl tRNA synthetase N-terminal" evidence="12">
    <location>
        <begin position="2"/>
        <end position="89"/>
    </location>
</feature>
<dbReference type="InterPro" id="IPR001412">
    <property type="entry name" value="aa-tRNA-synth_I_CS"/>
</dbReference>
<evidence type="ECO:0000256" key="4">
    <source>
        <dbReference type="ARBA" id="ARBA00022741"/>
    </source>
</evidence>
<sequence length="585" mass="64967">MQTILEVLESRLHAALTTAGIEVPEGFPVKVVAAADLRHGDYQANTAMALAKRLKMNPRELAAKLVEAFEAEDVADLDIAGPGFINFTIKPEAWSRKAGELVGDARLGVSEVADPKTIVVDFSAPNVAKPMHVGHIRSTIIGDSLTRISRFLGHKVITDNHIGDWGTQFGMVIYGWKNLLDEPALEADPLQELLRIYRAVNALCKEDEAIKDLCRDELVKLQGGDTENFAIWQRCVEVSKVGLNKIYDRLDVNFDHWLGESYYNNELAPLVKALADEGLARESDGALCIFSGETLPPKQDPFKEKRDGEWSDLPMIVRKKDGGFNYATTDIATVDYRLDQWQADKIWYVVDARQGLHFRQLFDVAERRGCSAELEHVSFGTILGKDGKPLKTRDGDLPQLADVLDDAIKASRAVLDEKSNDLSEVEKEELAKVVGIGSVKFTELSHNRASDYIFDLEKMVALQGDTAPYLQYSSVRVSSIFRKLEEEVELDAEGVKVTEEGEINLVRTLSKFGEVLPTVLDDLKPNILSAYLLDLAKAFHSFFEACPVLKSEGDVRKTRLVLCAVTGRILKQGLGLLGIQVPERM</sequence>
<name>A0ABW5DXS0_9BACT</name>
<dbReference type="GO" id="GO:0004814">
    <property type="term" value="F:arginine-tRNA ligase activity"/>
    <property type="evidence" value="ECO:0007669"/>
    <property type="project" value="UniProtKB-EC"/>
</dbReference>
<dbReference type="SUPFAM" id="SSF47323">
    <property type="entry name" value="Anticodon-binding domain of a subclass of class I aminoacyl-tRNA synthetases"/>
    <property type="match status" value="1"/>
</dbReference>
<organism evidence="13 14">
    <name type="scientific">Rubritalea spongiae</name>
    <dbReference type="NCBI Taxonomy" id="430797"/>
    <lineage>
        <taxon>Bacteria</taxon>
        <taxon>Pseudomonadati</taxon>
        <taxon>Verrucomicrobiota</taxon>
        <taxon>Verrucomicrobiia</taxon>
        <taxon>Verrucomicrobiales</taxon>
        <taxon>Rubritaleaceae</taxon>
        <taxon>Rubritalea</taxon>
    </lineage>
</organism>
<evidence type="ECO:0000259" key="11">
    <source>
        <dbReference type="SMART" id="SM00836"/>
    </source>
</evidence>
<dbReference type="EC" id="6.1.1.19" evidence="9"/>